<accession>A0A0A9GXA3</accession>
<reference evidence="1" key="2">
    <citation type="journal article" date="2015" name="Data Brief">
        <title>Shoot transcriptome of the giant reed, Arundo donax.</title>
        <authorList>
            <person name="Barrero R.A."/>
            <person name="Guerrero F.D."/>
            <person name="Moolhuijzen P."/>
            <person name="Goolsby J.A."/>
            <person name="Tidwell J."/>
            <person name="Bellgard S.E."/>
            <person name="Bellgard M.I."/>
        </authorList>
    </citation>
    <scope>NUCLEOTIDE SEQUENCE</scope>
    <source>
        <tissue evidence="1">Shoot tissue taken approximately 20 cm above the soil surface</tissue>
    </source>
</reference>
<reference evidence="1" key="1">
    <citation type="submission" date="2014-09" db="EMBL/GenBank/DDBJ databases">
        <authorList>
            <person name="Magalhaes I.L.F."/>
            <person name="Oliveira U."/>
            <person name="Santos F.R."/>
            <person name="Vidigal T.H.D.A."/>
            <person name="Brescovit A.D."/>
            <person name="Santos A.J."/>
        </authorList>
    </citation>
    <scope>NUCLEOTIDE SEQUENCE</scope>
    <source>
        <tissue evidence="1">Shoot tissue taken approximately 20 cm above the soil surface</tissue>
    </source>
</reference>
<dbReference type="AlphaFoldDB" id="A0A0A9GXA3"/>
<evidence type="ECO:0000313" key="1">
    <source>
        <dbReference type="EMBL" id="JAE29137.1"/>
    </source>
</evidence>
<dbReference type="EMBL" id="GBRH01168759">
    <property type="protein sequence ID" value="JAE29137.1"/>
    <property type="molecule type" value="Transcribed_RNA"/>
</dbReference>
<sequence>MKLPGSSHVITPIFATYNVLLKRVVLCYPDFDQPVKDWLPKHKVAAAEHTLPTIWNSLIRTVLDNITDTKVLKLGRFEDISSYIWDSRSKELKLILFPLEENERDDSYSTRFASFLRLNLYDHWPHPDLDSFIQALESAQDDPLKLQLITHPLIEDMDALSVLIRTTWRLLKDLTSLQQSTMDATIDHTKWGNNKSWQGFQYFDDVLNSMLGGSRRSNDAAGLFCFVKEVCAHYTENHRKRYLNRRGYHPVWIIKKCFPGLILAIYKLNLDPNWLKS</sequence>
<proteinExistence type="predicted"/>
<organism evidence="1">
    <name type="scientific">Arundo donax</name>
    <name type="common">Giant reed</name>
    <name type="synonym">Donax arundinaceus</name>
    <dbReference type="NCBI Taxonomy" id="35708"/>
    <lineage>
        <taxon>Eukaryota</taxon>
        <taxon>Viridiplantae</taxon>
        <taxon>Streptophyta</taxon>
        <taxon>Embryophyta</taxon>
        <taxon>Tracheophyta</taxon>
        <taxon>Spermatophyta</taxon>
        <taxon>Magnoliopsida</taxon>
        <taxon>Liliopsida</taxon>
        <taxon>Poales</taxon>
        <taxon>Poaceae</taxon>
        <taxon>PACMAD clade</taxon>
        <taxon>Arundinoideae</taxon>
        <taxon>Arundineae</taxon>
        <taxon>Arundo</taxon>
    </lineage>
</organism>
<protein>
    <submittedName>
        <fullName evidence="1">Uncharacterized protein</fullName>
    </submittedName>
</protein>
<name>A0A0A9GXA3_ARUDO</name>